<sequence>MTKDERLQKETTDWQNRREVDFTYHGTKKILVGIDEAGRGPLAGPVVAAAVILPYEVDLVGVKDSKLLSEKKREQLFEEIKDKAIAIGIGIANEKIIDEINILQATFEAMRLALMDLNHNFDIILVDGNICIPNIEKKQYTIVGGDNKSASIASASVIAKVTRDRIMKDFSKEYPYYEWEKNKGYGTKNHYASINEHGLTPIHRKSFIKF</sequence>
<evidence type="ECO:0000313" key="2">
    <source>
        <dbReference type="Proteomes" id="UP000188605"/>
    </source>
</evidence>
<protein>
    <submittedName>
        <fullName evidence="1">Ribonuclease HII</fullName>
    </submittedName>
</protein>
<dbReference type="EMBL" id="LJDB01000007">
    <property type="protein sequence ID" value="ONI42753.1"/>
    <property type="molecule type" value="Genomic_DNA"/>
</dbReference>
<dbReference type="Proteomes" id="UP000188605">
    <property type="component" value="Unassembled WGS sequence"/>
</dbReference>
<gene>
    <name evidence="1" type="ORF">AN396_13210</name>
</gene>
<proteinExistence type="predicted"/>
<keyword evidence="2" id="KW-1185">Reference proteome</keyword>
<organism evidence="1 2">
    <name type="scientific">Candidatus Epulonipiscium fishelsonii</name>
    <dbReference type="NCBI Taxonomy" id="77094"/>
    <lineage>
        <taxon>Bacteria</taxon>
        <taxon>Bacillati</taxon>
        <taxon>Bacillota</taxon>
        <taxon>Clostridia</taxon>
        <taxon>Lachnospirales</taxon>
        <taxon>Lachnospiraceae</taxon>
        <taxon>Candidatus Epulonipiscium</taxon>
    </lineage>
</organism>
<name>A0ACC8XHB8_9FIRM</name>
<comment type="caution">
    <text evidence="1">The sequence shown here is derived from an EMBL/GenBank/DDBJ whole genome shotgun (WGS) entry which is preliminary data.</text>
</comment>
<reference evidence="1" key="1">
    <citation type="submission" date="2016-08" db="EMBL/GenBank/DDBJ databases">
        <authorList>
            <person name="Ngugi D.K."/>
            <person name="Miyake S."/>
            <person name="Stingl U."/>
        </authorList>
    </citation>
    <scope>NUCLEOTIDE SEQUENCE</scope>
    <source>
        <strain evidence="1">SCG-B11WGA-EpuloA1</strain>
    </source>
</reference>
<accession>A0ACC8XHB8</accession>
<evidence type="ECO:0000313" key="1">
    <source>
        <dbReference type="EMBL" id="ONI42753.1"/>
    </source>
</evidence>